<dbReference type="EC" id="2.3.1.286" evidence="1"/>
<dbReference type="EMBL" id="DTIY01000069">
    <property type="protein sequence ID" value="HGY39898.1"/>
    <property type="molecule type" value="Genomic_DNA"/>
</dbReference>
<feature type="binding site" evidence="4">
    <location>
        <position position="131"/>
    </location>
    <ligand>
        <name>Zn(2+)</name>
        <dbReference type="ChEBI" id="CHEBI:29105"/>
    </ligand>
</feature>
<dbReference type="AlphaFoldDB" id="A0A7V4TJY4"/>
<keyword evidence="4" id="KW-0862">Zinc</keyword>
<evidence type="ECO:0000259" key="5">
    <source>
        <dbReference type="PROSITE" id="PS50305"/>
    </source>
</evidence>
<dbReference type="PANTHER" id="PTHR11085:SF10">
    <property type="entry name" value="NAD-DEPENDENT PROTEIN DEACYLASE SIRTUIN-5, MITOCHONDRIAL-RELATED"/>
    <property type="match status" value="1"/>
</dbReference>
<evidence type="ECO:0000256" key="1">
    <source>
        <dbReference type="ARBA" id="ARBA00012928"/>
    </source>
</evidence>
<protein>
    <recommendedName>
        <fullName evidence="1">protein acetyllysine N-acetyltransferase</fullName>
        <ecNumber evidence="1">2.3.1.286</ecNumber>
    </recommendedName>
</protein>
<reference evidence="6" key="1">
    <citation type="journal article" date="2020" name="mSystems">
        <title>Genome- and Community-Level Interaction Insights into Carbon Utilization and Element Cycling Functions of Hydrothermarchaeota in Hydrothermal Sediment.</title>
        <authorList>
            <person name="Zhou Z."/>
            <person name="Liu Y."/>
            <person name="Xu W."/>
            <person name="Pan J."/>
            <person name="Luo Z.H."/>
            <person name="Li M."/>
        </authorList>
    </citation>
    <scope>NUCLEOTIDE SEQUENCE [LARGE SCALE GENOMIC DNA]</scope>
    <source>
        <strain evidence="6">SpSt-82</strain>
    </source>
</reference>
<keyword evidence="2" id="KW-0808">Transferase</keyword>
<feature type="binding site" evidence="4">
    <location>
        <position position="128"/>
    </location>
    <ligand>
        <name>Zn(2+)</name>
        <dbReference type="ChEBI" id="CHEBI:29105"/>
    </ligand>
</feature>
<evidence type="ECO:0000313" key="6">
    <source>
        <dbReference type="EMBL" id="HGY39898.1"/>
    </source>
</evidence>
<feature type="binding site" evidence="4">
    <location>
        <position position="153"/>
    </location>
    <ligand>
        <name>Zn(2+)</name>
        <dbReference type="ChEBI" id="CHEBI:29105"/>
    </ligand>
</feature>
<dbReference type="GO" id="GO:0070403">
    <property type="term" value="F:NAD+ binding"/>
    <property type="evidence" value="ECO:0007669"/>
    <property type="project" value="InterPro"/>
</dbReference>
<dbReference type="PANTHER" id="PTHR11085">
    <property type="entry name" value="NAD-DEPENDENT PROTEIN DEACYLASE SIRTUIN-5, MITOCHONDRIAL-RELATED"/>
    <property type="match status" value="1"/>
</dbReference>
<keyword evidence="3" id="KW-0520">NAD</keyword>
<dbReference type="PROSITE" id="PS50305">
    <property type="entry name" value="SIRTUIN"/>
    <property type="match status" value="1"/>
</dbReference>
<organism evidence="6">
    <name type="scientific">Candidatus Caldatribacterium saccharofermentans</name>
    <dbReference type="NCBI Taxonomy" id="1454753"/>
    <lineage>
        <taxon>Bacteria</taxon>
        <taxon>Pseudomonadati</taxon>
        <taxon>Atribacterota</taxon>
        <taxon>Atribacteria</taxon>
        <taxon>Atribacterales</taxon>
        <taxon>Candidatus Caldatribacteriaceae</taxon>
        <taxon>Candidatus Caldatribacterium</taxon>
    </lineage>
</organism>
<dbReference type="InterPro" id="IPR050134">
    <property type="entry name" value="NAD-dep_sirtuin_deacylases"/>
</dbReference>
<feature type="binding site" evidence="4">
    <location>
        <position position="155"/>
    </location>
    <ligand>
        <name>Zn(2+)</name>
        <dbReference type="ChEBI" id="CHEBI:29105"/>
    </ligand>
</feature>
<gene>
    <name evidence="6" type="ORF">ENW11_08845</name>
</gene>
<dbReference type="InterPro" id="IPR026590">
    <property type="entry name" value="Ssirtuin_cat_dom"/>
</dbReference>
<accession>A0A7V4TJY4</accession>
<dbReference type="Gene3D" id="3.30.1600.10">
    <property type="entry name" value="SIR2/SIRT2 'Small Domain"/>
    <property type="match status" value="1"/>
</dbReference>
<dbReference type="InterPro" id="IPR026591">
    <property type="entry name" value="Sirtuin_cat_small_dom_sf"/>
</dbReference>
<keyword evidence="4" id="KW-0479">Metal-binding</keyword>
<dbReference type="InterPro" id="IPR029035">
    <property type="entry name" value="DHS-like_NAD/FAD-binding_dom"/>
</dbReference>
<evidence type="ECO:0000256" key="3">
    <source>
        <dbReference type="ARBA" id="ARBA00023027"/>
    </source>
</evidence>
<proteinExistence type="predicted"/>
<feature type="active site" description="Proton acceptor" evidence="4">
    <location>
        <position position="120"/>
    </location>
</feature>
<dbReference type="InterPro" id="IPR003000">
    <property type="entry name" value="Sirtuin"/>
</dbReference>
<dbReference type="SUPFAM" id="SSF52467">
    <property type="entry name" value="DHS-like NAD/FAD-binding domain"/>
    <property type="match status" value="1"/>
</dbReference>
<evidence type="ECO:0000256" key="2">
    <source>
        <dbReference type="ARBA" id="ARBA00022679"/>
    </source>
</evidence>
<dbReference type="Gene3D" id="3.40.50.1220">
    <property type="entry name" value="TPP-binding domain"/>
    <property type="match status" value="1"/>
</dbReference>
<dbReference type="Pfam" id="PF02146">
    <property type="entry name" value="SIR2"/>
    <property type="match status" value="1"/>
</dbReference>
<name>A0A7V4TJY4_9BACT</name>
<dbReference type="GO" id="GO:0046872">
    <property type="term" value="F:metal ion binding"/>
    <property type="evidence" value="ECO:0007669"/>
    <property type="project" value="UniProtKB-KW"/>
</dbReference>
<dbReference type="RefSeq" id="WP_017873421.1">
    <property type="nucleotide sequence ID" value="NZ_CP187957.1"/>
</dbReference>
<comment type="caution">
    <text evidence="6">The sequence shown here is derived from an EMBL/GenBank/DDBJ whole genome shotgun (WGS) entry which is preliminary data.</text>
</comment>
<sequence length="246" mass="27675">MSWHPKEIAALLWDRRPWLVLTGAGISTESGIPDFRTPQTGLWEQYDPVEVLSTEALFERPQVFFGVGFRVLMRFKNARPNRAHEILAEWEKRGLVEAVVTQNIDGLHIEAGSRRVLEIHGHLRSGHCVMCHASFPIEVLEEKVARGEVPPRCPCGGMIRPDVVLFGDMLPPCFEEATELAHRLPLLVIGSSLQVSPANFLPSYTPLLGIINLTPTPFDWKARFVIHEKASLALEALHRELLPKFP</sequence>
<feature type="domain" description="Deacetylase sirtuin-type" evidence="5">
    <location>
        <begin position="1"/>
        <end position="246"/>
    </location>
</feature>
<evidence type="ECO:0000256" key="4">
    <source>
        <dbReference type="PROSITE-ProRule" id="PRU00236"/>
    </source>
</evidence>
<dbReference type="GO" id="GO:0017136">
    <property type="term" value="F:histone deacetylase activity, NAD-dependent"/>
    <property type="evidence" value="ECO:0007669"/>
    <property type="project" value="TreeGrafter"/>
</dbReference>